<evidence type="ECO:0000313" key="1">
    <source>
        <dbReference type="EMBL" id="MBW4566336.1"/>
    </source>
</evidence>
<dbReference type="EMBL" id="JAHHHN010000075">
    <property type="protein sequence ID" value="MBW4566336.1"/>
    <property type="molecule type" value="Genomic_DNA"/>
</dbReference>
<protein>
    <submittedName>
        <fullName evidence="1">Uncharacterized protein</fullName>
    </submittedName>
</protein>
<reference evidence="1" key="2">
    <citation type="journal article" date="2022" name="Microbiol. Resour. Announc.">
        <title>Metagenome Sequencing to Explore Phylogenomics of Terrestrial Cyanobacteria.</title>
        <authorList>
            <person name="Ward R.D."/>
            <person name="Stajich J.E."/>
            <person name="Johansen J.R."/>
            <person name="Huntemann M."/>
            <person name="Clum A."/>
            <person name="Foster B."/>
            <person name="Foster B."/>
            <person name="Roux S."/>
            <person name="Palaniappan K."/>
            <person name="Varghese N."/>
            <person name="Mukherjee S."/>
            <person name="Reddy T.B.K."/>
            <person name="Daum C."/>
            <person name="Copeland A."/>
            <person name="Chen I.A."/>
            <person name="Ivanova N.N."/>
            <person name="Kyrpides N.C."/>
            <person name="Shapiro N."/>
            <person name="Eloe-Fadrosh E.A."/>
            <person name="Pietrasiak N."/>
        </authorList>
    </citation>
    <scope>NUCLEOTIDE SEQUENCE</scope>
    <source>
        <strain evidence="1">JT2-VF2</strain>
    </source>
</reference>
<organism evidence="1 2">
    <name type="scientific">Mojavia pulchra JT2-VF2</name>
    <dbReference type="NCBI Taxonomy" id="287848"/>
    <lineage>
        <taxon>Bacteria</taxon>
        <taxon>Bacillati</taxon>
        <taxon>Cyanobacteriota</taxon>
        <taxon>Cyanophyceae</taxon>
        <taxon>Nostocales</taxon>
        <taxon>Nostocaceae</taxon>
    </lineage>
</organism>
<evidence type="ECO:0000313" key="2">
    <source>
        <dbReference type="Proteomes" id="UP000715781"/>
    </source>
</evidence>
<accession>A0A951Q6M4</accession>
<reference evidence="1" key="1">
    <citation type="submission" date="2021-05" db="EMBL/GenBank/DDBJ databases">
        <authorList>
            <person name="Pietrasiak N."/>
            <person name="Ward R."/>
            <person name="Stajich J.E."/>
            <person name="Kurbessoian T."/>
        </authorList>
    </citation>
    <scope>NUCLEOTIDE SEQUENCE</scope>
    <source>
        <strain evidence="1">JT2-VF2</strain>
    </source>
</reference>
<dbReference type="Proteomes" id="UP000715781">
    <property type="component" value="Unassembled WGS sequence"/>
</dbReference>
<name>A0A951Q6M4_9NOST</name>
<comment type="caution">
    <text evidence="1">The sequence shown here is derived from an EMBL/GenBank/DDBJ whole genome shotgun (WGS) entry which is preliminary data.</text>
</comment>
<sequence length="75" mass="8703">MEGQENPTDSWWQKIKSQSAKFMERIESDVEAAKKFLSTLTSDERWGLMVAFEEAQPSMFSQLVAEAPDWVEWMA</sequence>
<dbReference type="AlphaFoldDB" id="A0A951Q6M4"/>
<gene>
    <name evidence="1" type="ORF">KME32_35845</name>
</gene>
<proteinExistence type="predicted"/>